<dbReference type="RefSeq" id="WP_302723055.1">
    <property type="nucleotide sequence ID" value="NZ_JAULRU010000577.1"/>
</dbReference>
<evidence type="ECO:0000313" key="1">
    <source>
        <dbReference type="EMBL" id="MDX6848202.1"/>
    </source>
</evidence>
<accession>A0ABU4RTJ0</accession>
<protein>
    <recommendedName>
        <fullName evidence="3">Lipoprotein</fullName>
    </recommendedName>
</protein>
<organism evidence="1 2">
    <name type="scientific">Gilvimarinus gilvus</name>
    <dbReference type="NCBI Taxonomy" id="3058038"/>
    <lineage>
        <taxon>Bacteria</taxon>
        <taxon>Pseudomonadati</taxon>
        <taxon>Pseudomonadota</taxon>
        <taxon>Gammaproteobacteria</taxon>
        <taxon>Cellvibrionales</taxon>
        <taxon>Cellvibrionaceae</taxon>
        <taxon>Gilvimarinus</taxon>
    </lineage>
</organism>
<evidence type="ECO:0000313" key="2">
    <source>
        <dbReference type="Proteomes" id="UP001273505"/>
    </source>
</evidence>
<gene>
    <name evidence="1" type="ORF">SCD92_02450</name>
</gene>
<reference evidence="1 2" key="1">
    <citation type="submission" date="2023-11" db="EMBL/GenBank/DDBJ databases">
        <title>Gilvimarinus fulvus sp. nov., isolated from the surface of Kelp.</title>
        <authorList>
            <person name="Sun Y.Y."/>
            <person name="Gong Y."/>
            <person name="Du Z.J."/>
        </authorList>
    </citation>
    <scope>NUCLEOTIDE SEQUENCE [LARGE SCALE GENOMIC DNA]</scope>
    <source>
        <strain evidence="1 2">SDUM040013</strain>
    </source>
</reference>
<comment type="caution">
    <text evidence="1">The sequence shown here is derived from an EMBL/GenBank/DDBJ whole genome shotgun (WGS) entry which is preliminary data.</text>
</comment>
<keyword evidence="2" id="KW-1185">Reference proteome</keyword>
<dbReference type="EMBL" id="JAXAFO010000003">
    <property type="protein sequence ID" value="MDX6848202.1"/>
    <property type="molecule type" value="Genomic_DNA"/>
</dbReference>
<sequence length="135" mass="14768">MWLVTYISTGPTIRVASLPSTAAPSENILLLQHIDRTILETLRKDRTIELVAPSAIAARPSNPYPYFFAEFSADWVLEVQFSSTSLAYQVELTLVDARTGLEITAAHALGSNKADLSAKVATTLTQTIMDLKTEN</sequence>
<dbReference type="Proteomes" id="UP001273505">
    <property type="component" value="Unassembled WGS sequence"/>
</dbReference>
<name>A0ABU4RTJ0_9GAMM</name>
<evidence type="ECO:0008006" key="3">
    <source>
        <dbReference type="Google" id="ProtNLM"/>
    </source>
</evidence>
<proteinExistence type="predicted"/>